<sequence length="89" mass="10153">MEELDRLKEGLTKSNLLVYKNEDLGLKCSFVKEGMVVDSFVIEDDVLAKALSERGMQGIVEGSNLQMLRNNYDWFSLSVKTKKLLHELT</sequence>
<gene>
    <name evidence="1" type="ORF">ACFSRY_16035</name>
</gene>
<proteinExistence type="predicted"/>
<dbReference type="EMBL" id="JBHULU010000021">
    <property type="protein sequence ID" value="MFD2515384.1"/>
    <property type="molecule type" value="Genomic_DNA"/>
</dbReference>
<dbReference type="Proteomes" id="UP001597544">
    <property type="component" value="Unassembled WGS sequence"/>
</dbReference>
<evidence type="ECO:0000313" key="2">
    <source>
        <dbReference type="Proteomes" id="UP001597544"/>
    </source>
</evidence>
<protein>
    <submittedName>
        <fullName evidence="1">Uncharacterized protein</fullName>
    </submittedName>
</protein>
<accession>A0ABW5IP19</accession>
<comment type="caution">
    <text evidence="1">The sequence shown here is derived from an EMBL/GenBank/DDBJ whole genome shotgun (WGS) entry which is preliminary data.</text>
</comment>
<name>A0ABW5IP19_9BACT</name>
<dbReference type="RefSeq" id="WP_377510000.1">
    <property type="nucleotide sequence ID" value="NZ_JBHULU010000021.1"/>
</dbReference>
<organism evidence="1 2">
    <name type="scientific">Pontibacter locisalis</name>
    <dbReference type="NCBI Taxonomy" id="1719035"/>
    <lineage>
        <taxon>Bacteria</taxon>
        <taxon>Pseudomonadati</taxon>
        <taxon>Bacteroidota</taxon>
        <taxon>Cytophagia</taxon>
        <taxon>Cytophagales</taxon>
        <taxon>Hymenobacteraceae</taxon>
        <taxon>Pontibacter</taxon>
    </lineage>
</organism>
<reference evidence="2" key="1">
    <citation type="journal article" date="2019" name="Int. J. Syst. Evol. Microbiol.">
        <title>The Global Catalogue of Microorganisms (GCM) 10K type strain sequencing project: providing services to taxonomists for standard genome sequencing and annotation.</title>
        <authorList>
            <consortium name="The Broad Institute Genomics Platform"/>
            <consortium name="The Broad Institute Genome Sequencing Center for Infectious Disease"/>
            <person name="Wu L."/>
            <person name="Ma J."/>
        </authorList>
    </citation>
    <scope>NUCLEOTIDE SEQUENCE [LARGE SCALE GENOMIC DNA]</scope>
    <source>
        <strain evidence="2">KCTC 42498</strain>
    </source>
</reference>
<keyword evidence="2" id="KW-1185">Reference proteome</keyword>
<evidence type="ECO:0000313" key="1">
    <source>
        <dbReference type="EMBL" id="MFD2515384.1"/>
    </source>
</evidence>